<sequence>MALKGRHLPPLLHTERSSSLFASNKEPCRYDVNRTYRSKSSKIYQEVFSYLIEEFKTYKPILFAIKNEYDVTLAHLRDQIHDLLPLKAKLVLVSETCDKKILEMRLQERDEIRALKKECQHLMHIIESLNEEQRALQVQINRLKEDLATQYQLYREERDARKLLITRISTMTFAHDSEQDDRNEEDESVDPVVLKMALQVCREDLTKAQAELNRIQAEYIEVVPRRNWDQLNQIHEETLKKLETLQTDFTQMKTEYDTLLELHHKPAHGGFYSNQSALQHGPDNKHIETTPRPNWDQCSDVLGGNGHFKELFEGQSSQRKLEILLQEINGKNELSGLGMNSDVPIYLRYEGKLKNLKLTKADVIGIIKDIWINKTAENEKNGESRDLQTFMRSYLEEQYKDKAGDWAYSLMDSIQNNLKDDLICLFYDILTKKVDESVYHGQTLLLSHLLKVFIQSDTKQSGSLTISEFSEALKKAFPLKTDEDIEELLKDADGGHKEFLNLVKKQASAEKLKYIEELKVQLDGKREVNAEQLSAAFKAIDPSLDPENLKWNLCVAFQTKECEVQAQAVDTEVVLQRLSVTFCCQSKMMTLALRMRKLKRPLKFCSPRGGWNRHSWNRGFGLGLTEIDASCLTWEGQQFQGKAAIVEKLSSLPFTKIAHSITAQDHQPTPDSCILSMVVGQLKADDDPIMGFHQSFILKNINDAWVCTNDMFRLALHNFG</sequence>
<dbReference type="SUPFAM" id="SSF47473">
    <property type="entry name" value="EF-hand"/>
    <property type="match status" value="1"/>
</dbReference>
<dbReference type="InterPro" id="IPR002048">
    <property type="entry name" value="EF_hand_dom"/>
</dbReference>
<dbReference type="Gene3D" id="1.10.238.10">
    <property type="entry name" value="EF-hand"/>
    <property type="match status" value="1"/>
</dbReference>
<dbReference type="GO" id="GO:0005737">
    <property type="term" value="C:cytoplasm"/>
    <property type="evidence" value="ECO:0007669"/>
    <property type="project" value="UniProtKB-SubCell"/>
</dbReference>
<dbReference type="Gene3D" id="3.10.450.50">
    <property type="match status" value="1"/>
</dbReference>
<dbReference type="InterPro" id="IPR032710">
    <property type="entry name" value="NTF2-like_dom_sf"/>
</dbReference>
<name>A0A553Q9R2_9TELE</name>
<evidence type="ECO:0000256" key="7">
    <source>
        <dbReference type="SAM" id="Coils"/>
    </source>
</evidence>
<dbReference type="FunFam" id="3.10.450.50:FF:000007">
    <property type="entry name" value="Nuclear transport factor 2"/>
    <property type="match status" value="1"/>
</dbReference>
<gene>
    <name evidence="10" type="ORF">DNTS_005017</name>
</gene>
<evidence type="ECO:0000256" key="3">
    <source>
        <dbReference type="ARBA" id="ARBA00022490"/>
    </source>
</evidence>
<dbReference type="AlphaFoldDB" id="A0A553Q9R2"/>
<dbReference type="GO" id="GO:0005509">
    <property type="term" value="F:calcium ion binding"/>
    <property type="evidence" value="ECO:0007669"/>
    <property type="project" value="InterPro"/>
</dbReference>
<dbReference type="PROSITE" id="PS50177">
    <property type="entry name" value="NTF2_DOMAIN"/>
    <property type="match status" value="1"/>
</dbReference>
<dbReference type="GO" id="GO:0006606">
    <property type="term" value="P:protein import into nucleus"/>
    <property type="evidence" value="ECO:0007669"/>
    <property type="project" value="UniProtKB-ARBA"/>
</dbReference>
<dbReference type="Pfam" id="PF02136">
    <property type="entry name" value="NTF2"/>
    <property type="match status" value="1"/>
</dbReference>
<feature type="domain" description="NTF2" evidence="8">
    <location>
        <begin position="628"/>
        <end position="714"/>
    </location>
</feature>
<dbReference type="CDD" id="cd00780">
    <property type="entry name" value="NTF2"/>
    <property type="match status" value="1"/>
</dbReference>
<evidence type="ECO:0000256" key="5">
    <source>
        <dbReference type="ARBA" id="ARBA00023054"/>
    </source>
</evidence>
<dbReference type="STRING" id="623744.A0A553Q9R2"/>
<accession>A0A553Q9R2</accession>
<evidence type="ECO:0000256" key="2">
    <source>
        <dbReference type="ARBA" id="ARBA00022448"/>
    </source>
</evidence>
<evidence type="ECO:0000313" key="10">
    <source>
        <dbReference type="EMBL" id="TRY86671.1"/>
    </source>
</evidence>
<evidence type="ECO:0000256" key="4">
    <source>
        <dbReference type="ARBA" id="ARBA00022927"/>
    </source>
</evidence>
<comment type="subcellular location">
    <subcellularLocation>
        <location evidence="1">Cytoplasm</location>
    </subcellularLocation>
</comment>
<evidence type="ECO:0000259" key="9">
    <source>
        <dbReference type="PROSITE" id="PS50222"/>
    </source>
</evidence>
<dbReference type="OrthoDB" id="261426at2759"/>
<organism evidence="10 11">
    <name type="scientific">Danionella cerebrum</name>
    <dbReference type="NCBI Taxonomy" id="2873325"/>
    <lineage>
        <taxon>Eukaryota</taxon>
        <taxon>Metazoa</taxon>
        <taxon>Chordata</taxon>
        <taxon>Craniata</taxon>
        <taxon>Vertebrata</taxon>
        <taxon>Euteleostomi</taxon>
        <taxon>Actinopterygii</taxon>
        <taxon>Neopterygii</taxon>
        <taxon>Teleostei</taxon>
        <taxon>Ostariophysi</taxon>
        <taxon>Cypriniformes</taxon>
        <taxon>Danionidae</taxon>
        <taxon>Danioninae</taxon>
        <taxon>Danionella</taxon>
    </lineage>
</organism>
<keyword evidence="5 7" id="KW-0175">Coiled coil</keyword>
<evidence type="ECO:0000256" key="1">
    <source>
        <dbReference type="ARBA" id="ARBA00004496"/>
    </source>
</evidence>
<dbReference type="InterPro" id="IPR011992">
    <property type="entry name" value="EF-hand-dom_pair"/>
</dbReference>
<protein>
    <recommendedName>
        <fullName evidence="6">Nuclear transport factor 2</fullName>
    </recommendedName>
</protein>
<evidence type="ECO:0000313" key="11">
    <source>
        <dbReference type="Proteomes" id="UP000316079"/>
    </source>
</evidence>
<dbReference type="PROSITE" id="PS50222">
    <property type="entry name" value="EF_HAND_2"/>
    <property type="match status" value="1"/>
</dbReference>
<comment type="caution">
    <text evidence="10">The sequence shown here is derived from an EMBL/GenBank/DDBJ whole genome shotgun (WGS) entry which is preliminary data.</text>
</comment>
<evidence type="ECO:0000256" key="6">
    <source>
        <dbReference type="ARBA" id="ARBA00026247"/>
    </source>
</evidence>
<dbReference type="Proteomes" id="UP000316079">
    <property type="component" value="Unassembled WGS sequence"/>
</dbReference>
<evidence type="ECO:0000259" key="8">
    <source>
        <dbReference type="PROSITE" id="PS50177"/>
    </source>
</evidence>
<dbReference type="PANTHER" id="PTHR16306:SF0">
    <property type="entry name" value="TRANSLIN-ASSOCIATED FACTOR X-INTERACTING PROTEIN 1"/>
    <property type="match status" value="1"/>
</dbReference>
<dbReference type="InterPro" id="IPR002075">
    <property type="entry name" value="NTF2_dom"/>
</dbReference>
<keyword evidence="3" id="KW-0963">Cytoplasm</keyword>
<reference evidence="10 11" key="1">
    <citation type="journal article" date="2019" name="Sci. Data">
        <title>Hybrid genome assembly and annotation of Danionella translucida.</title>
        <authorList>
            <person name="Kadobianskyi M."/>
            <person name="Schulze L."/>
            <person name="Schuelke M."/>
            <person name="Judkewitz B."/>
        </authorList>
    </citation>
    <scope>NUCLEOTIDE SEQUENCE [LARGE SCALE GENOMIC DNA]</scope>
    <source>
        <strain evidence="10 11">Bolton</strain>
    </source>
</reference>
<dbReference type="Pfam" id="PF15739">
    <property type="entry name" value="TSNAXIP1_N"/>
    <property type="match status" value="1"/>
</dbReference>
<feature type="coiled-coil region" evidence="7">
    <location>
        <begin position="112"/>
        <end position="146"/>
    </location>
</feature>
<dbReference type="InterPro" id="IPR018222">
    <property type="entry name" value="Nuclear_transport_factor_2_euk"/>
</dbReference>
<proteinExistence type="predicted"/>
<dbReference type="EMBL" id="SRMA01026194">
    <property type="protein sequence ID" value="TRY86671.1"/>
    <property type="molecule type" value="Genomic_DNA"/>
</dbReference>
<keyword evidence="11" id="KW-1185">Reference proteome</keyword>
<dbReference type="SUPFAM" id="SSF54427">
    <property type="entry name" value="NTF2-like"/>
    <property type="match status" value="1"/>
</dbReference>
<feature type="domain" description="EF-hand" evidence="9">
    <location>
        <begin position="444"/>
        <end position="479"/>
    </location>
</feature>
<dbReference type="PANTHER" id="PTHR16306">
    <property type="entry name" value="TRANSLIN-ASSOCIATED FACTOR X-INTERACTING PROTEIN 1"/>
    <property type="match status" value="1"/>
</dbReference>
<keyword evidence="4" id="KW-0653">Protein transport</keyword>
<keyword evidence="2" id="KW-0813">Transport</keyword>
<dbReference type="InterPro" id="IPR032755">
    <property type="entry name" value="TSNAXIP1_N"/>
</dbReference>